<feature type="transmembrane region" description="Helical" evidence="1">
    <location>
        <begin position="69"/>
        <end position="96"/>
    </location>
</feature>
<reference evidence="2 3" key="1">
    <citation type="journal article" date="2008" name="J. Biotechnol.">
        <title>The genome of Xanthomonas campestris pv. campestris B100 and its use for the reconstruction of metabolic pathways involved in xanthan biosynthesis.</title>
        <authorList>
            <person name="Vorholter F.J."/>
            <person name="Schneiker S."/>
            <person name="Goesmann A."/>
            <person name="Krause L."/>
            <person name="Bekel T."/>
            <person name="Kaiser O."/>
            <person name="Linke B."/>
            <person name="Patschkowski T."/>
            <person name="Ruckert C."/>
            <person name="Schmid J."/>
            <person name="Sidhu V.K."/>
            <person name="Sieber V."/>
            <person name="Tauch A."/>
            <person name="Watt S.A."/>
            <person name="Weisshaar B."/>
            <person name="Becker A."/>
            <person name="Niehaus K."/>
            <person name="Puhler A."/>
        </authorList>
    </citation>
    <scope>NUCLEOTIDE SEQUENCE [LARGE SCALE GENOMIC DNA]</scope>
    <source>
        <strain evidence="2 3">B100</strain>
    </source>
</reference>
<evidence type="ECO:0000313" key="3">
    <source>
        <dbReference type="Proteomes" id="UP000001188"/>
    </source>
</evidence>
<feature type="transmembrane region" description="Helical" evidence="1">
    <location>
        <begin position="117"/>
        <end position="140"/>
    </location>
</feature>
<dbReference type="HOGENOM" id="CLU_115717_0_0_6"/>
<sequence>MNDSDLSPISFTKEKSLWQIYVQSRKIPTSKFNLITTSIVFMAAMTSWLSDQDTAETIRSVRDMSSTCFNASLTILGFLVAGFTIFATLTNARMFIQMGQIRERETNSGLTYLKKSFFILIRVFIYYLLFSVACFFILALGGRGGFVSFIVTLSEHQENVRFAIAKMAYVFIITAQYFLLMQLKSFIFNIHHSVMSNLRWQAEGHDH</sequence>
<keyword evidence="1" id="KW-0472">Membrane</keyword>
<dbReference type="Proteomes" id="UP000001188">
    <property type="component" value="Chromosome"/>
</dbReference>
<gene>
    <name evidence="2" type="ORF">XCCB100_0068</name>
</gene>
<protein>
    <submittedName>
        <fullName evidence="2">Uncharacterized protein</fullName>
    </submittedName>
</protein>
<keyword evidence="1" id="KW-1133">Transmembrane helix</keyword>
<keyword evidence="1" id="KW-0812">Transmembrane</keyword>
<feature type="transmembrane region" description="Helical" evidence="1">
    <location>
        <begin position="160"/>
        <end position="180"/>
    </location>
</feature>
<accession>B0RLS2</accession>
<organism evidence="2 3">
    <name type="scientific">Xanthomonas campestris pv. campestris (strain B100)</name>
    <dbReference type="NCBI Taxonomy" id="509169"/>
    <lineage>
        <taxon>Bacteria</taxon>
        <taxon>Pseudomonadati</taxon>
        <taxon>Pseudomonadota</taxon>
        <taxon>Gammaproteobacteria</taxon>
        <taxon>Lysobacterales</taxon>
        <taxon>Lysobacteraceae</taxon>
        <taxon>Xanthomonas</taxon>
    </lineage>
</organism>
<evidence type="ECO:0000313" key="2">
    <source>
        <dbReference type="EMBL" id="CAP49398.1"/>
    </source>
</evidence>
<dbReference type="AlphaFoldDB" id="B0RLS2"/>
<evidence type="ECO:0000256" key="1">
    <source>
        <dbReference type="SAM" id="Phobius"/>
    </source>
</evidence>
<dbReference type="KEGG" id="xca:xcc-b100_0068"/>
<dbReference type="EMBL" id="AM920689">
    <property type="protein sequence ID" value="CAP49398.1"/>
    <property type="molecule type" value="Genomic_DNA"/>
</dbReference>
<proteinExistence type="predicted"/>
<name>B0RLS2_XANCB</name>
<feature type="transmembrane region" description="Helical" evidence="1">
    <location>
        <begin position="32"/>
        <end position="49"/>
    </location>
</feature>